<protein>
    <submittedName>
        <fullName evidence="4">Levodione reductase</fullName>
    </submittedName>
</protein>
<organism evidence="4 5">
    <name type="scientific">Golovinomyces cichoracearum</name>
    <dbReference type="NCBI Taxonomy" id="62708"/>
    <lineage>
        <taxon>Eukaryota</taxon>
        <taxon>Fungi</taxon>
        <taxon>Dikarya</taxon>
        <taxon>Ascomycota</taxon>
        <taxon>Pezizomycotina</taxon>
        <taxon>Leotiomycetes</taxon>
        <taxon>Erysiphales</taxon>
        <taxon>Erysiphaceae</taxon>
        <taxon>Golovinomyces</taxon>
    </lineage>
</organism>
<dbReference type="PANTHER" id="PTHR43180">
    <property type="entry name" value="3-OXOACYL-(ACYL-CARRIER-PROTEIN) REDUCTASE (AFU_ORTHOLOGUE AFUA_6G11210)"/>
    <property type="match status" value="1"/>
</dbReference>
<proteinExistence type="inferred from homology"/>
<keyword evidence="3" id="KW-1133">Transmembrane helix</keyword>
<accession>A0A420IFS9</accession>
<keyword evidence="3" id="KW-0472">Membrane</keyword>
<dbReference type="EMBL" id="MCBS01024449">
    <property type="protein sequence ID" value="RKF73400.1"/>
    <property type="molecule type" value="Genomic_DNA"/>
</dbReference>
<dbReference type="GO" id="GO:0016491">
    <property type="term" value="F:oxidoreductase activity"/>
    <property type="evidence" value="ECO:0007669"/>
    <property type="project" value="UniProtKB-KW"/>
</dbReference>
<dbReference type="Proteomes" id="UP000285326">
    <property type="component" value="Unassembled WGS sequence"/>
</dbReference>
<evidence type="ECO:0000313" key="4">
    <source>
        <dbReference type="EMBL" id="RKF73400.1"/>
    </source>
</evidence>
<evidence type="ECO:0000256" key="2">
    <source>
        <dbReference type="ARBA" id="ARBA00023002"/>
    </source>
</evidence>
<comment type="similarity">
    <text evidence="1">Belongs to the short-chain dehydrogenases/reductases (SDR) family.</text>
</comment>
<dbReference type="CDD" id="cd05233">
    <property type="entry name" value="SDR_c"/>
    <property type="match status" value="1"/>
</dbReference>
<dbReference type="PANTHER" id="PTHR43180:SF66">
    <property type="entry name" value="SHORT-CHAIN DEHYDROGENASE_REDUCTASE FAMILY PROTEIN"/>
    <property type="match status" value="1"/>
</dbReference>
<keyword evidence="2" id="KW-0560">Oxidoreductase</keyword>
<keyword evidence="3" id="KW-0812">Transmembrane</keyword>
<evidence type="ECO:0000256" key="1">
    <source>
        <dbReference type="ARBA" id="ARBA00006484"/>
    </source>
</evidence>
<dbReference type="SUPFAM" id="SSF51735">
    <property type="entry name" value="NAD(P)-binding Rossmann-fold domains"/>
    <property type="match status" value="1"/>
</dbReference>
<dbReference type="AlphaFoldDB" id="A0A420IFS9"/>
<name>A0A420IFS9_9PEZI</name>
<feature type="transmembrane region" description="Helical" evidence="3">
    <location>
        <begin position="12"/>
        <end position="29"/>
    </location>
</feature>
<gene>
    <name evidence="4" type="ORF">GcM1_244077</name>
</gene>
<reference evidence="4 5" key="1">
    <citation type="journal article" date="2018" name="BMC Genomics">
        <title>Comparative genome analyses reveal sequence features reflecting distinct modes of host-adaptation between dicot and monocot powdery mildew.</title>
        <authorList>
            <person name="Wu Y."/>
            <person name="Ma X."/>
            <person name="Pan Z."/>
            <person name="Kale S.D."/>
            <person name="Song Y."/>
            <person name="King H."/>
            <person name="Zhang Q."/>
            <person name="Presley C."/>
            <person name="Deng X."/>
            <person name="Wei C.I."/>
            <person name="Xiao S."/>
        </authorList>
    </citation>
    <scope>NUCLEOTIDE SEQUENCE [LARGE SCALE GENOMIC DNA]</scope>
    <source>
        <strain evidence="4">UMSG1</strain>
    </source>
</reference>
<dbReference type="Pfam" id="PF00106">
    <property type="entry name" value="adh_short"/>
    <property type="match status" value="1"/>
</dbReference>
<comment type="caution">
    <text evidence="4">The sequence shown here is derived from an EMBL/GenBank/DDBJ whole genome shotgun (WGS) entry which is preliminary data.</text>
</comment>
<evidence type="ECO:0000313" key="5">
    <source>
        <dbReference type="Proteomes" id="UP000285326"/>
    </source>
</evidence>
<dbReference type="InterPro" id="IPR002347">
    <property type="entry name" value="SDR_fam"/>
</dbReference>
<dbReference type="InterPro" id="IPR036291">
    <property type="entry name" value="NAD(P)-bd_dom_sf"/>
</dbReference>
<sequence length="208" mass="23444">MNNHSCCNVERNVLYSYIFLYYFYIISSLPSDRNSNLLFDNQEMSNSKKNKLTLPNEQLVEPSEGQGMFENIPVLKQIAPSSTGQRMTGKVAIITGVNSPLGIGRASAHQFAQNGAKAIFICDIIDSYLEVHKREIASLYPLVEIHTRKFDASDEIAVKAVVDDAIKLYDRLDIFFANAGSVGHLKHFSNISSEEFLNTFKINVLRFR</sequence>
<evidence type="ECO:0000256" key="3">
    <source>
        <dbReference type="SAM" id="Phobius"/>
    </source>
</evidence>
<dbReference type="Gene3D" id="3.40.50.720">
    <property type="entry name" value="NAD(P)-binding Rossmann-like Domain"/>
    <property type="match status" value="1"/>
</dbReference>